<organism evidence="2 3">
    <name type="scientific">Grimontia hollisae</name>
    <name type="common">Vibrio hollisae</name>
    <dbReference type="NCBI Taxonomy" id="673"/>
    <lineage>
        <taxon>Bacteria</taxon>
        <taxon>Pseudomonadati</taxon>
        <taxon>Pseudomonadota</taxon>
        <taxon>Gammaproteobacteria</taxon>
        <taxon>Vibrionales</taxon>
        <taxon>Vibrionaceae</taxon>
        <taxon>Grimontia</taxon>
    </lineage>
</organism>
<sequence>MSYVTDLMDKVKTVHDIPSDYALAKKLGVTRATVSSWRLNKTIPDWDTLFMMADLLQLDDQNVVHNIIAEKQKNPRVIKVLESSFSS</sequence>
<feature type="domain" description="HTH cro/C1-type" evidence="1">
    <location>
        <begin position="22"/>
        <end position="63"/>
    </location>
</feature>
<dbReference type="AlphaFoldDB" id="A0A377HMW7"/>
<dbReference type="CDD" id="cd00093">
    <property type="entry name" value="HTH_XRE"/>
    <property type="match status" value="1"/>
</dbReference>
<proteinExistence type="predicted"/>
<dbReference type="Gene3D" id="1.10.260.40">
    <property type="entry name" value="lambda repressor-like DNA-binding domains"/>
    <property type="match status" value="1"/>
</dbReference>
<protein>
    <recommendedName>
        <fullName evidence="1">HTH cro/C1-type domain-containing protein</fullName>
    </recommendedName>
</protein>
<reference evidence="2 3" key="1">
    <citation type="submission" date="2018-06" db="EMBL/GenBank/DDBJ databases">
        <authorList>
            <consortium name="Pathogen Informatics"/>
            <person name="Doyle S."/>
        </authorList>
    </citation>
    <scope>NUCLEOTIDE SEQUENCE [LARGE SCALE GENOMIC DNA]</scope>
    <source>
        <strain evidence="2 3">NCTC11645</strain>
    </source>
</reference>
<name>A0A377HMW7_GRIHO</name>
<dbReference type="EMBL" id="UGHD01000002">
    <property type="protein sequence ID" value="STO57444.1"/>
    <property type="molecule type" value="Genomic_DNA"/>
</dbReference>
<evidence type="ECO:0000313" key="3">
    <source>
        <dbReference type="Proteomes" id="UP000254512"/>
    </source>
</evidence>
<accession>A0A377HMW7</accession>
<dbReference type="RefSeq" id="WP_115659740.1">
    <property type="nucleotide sequence ID" value="NZ_UGHD01000002.1"/>
</dbReference>
<dbReference type="SUPFAM" id="SSF47413">
    <property type="entry name" value="lambda repressor-like DNA-binding domains"/>
    <property type="match status" value="1"/>
</dbReference>
<evidence type="ECO:0000259" key="1">
    <source>
        <dbReference type="PROSITE" id="PS50943"/>
    </source>
</evidence>
<evidence type="ECO:0000313" key="2">
    <source>
        <dbReference type="EMBL" id="STO57444.1"/>
    </source>
</evidence>
<gene>
    <name evidence="2" type="ORF">NCTC11645_01836</name>
</gene>
<dbReference type="InterPro" id="IPR010982">
    <property type="entry name" value="Lambda_DNA-bd_dom_sf"/>
</dbReference>
<dbReference type="PROSITE" id="PS50943">
    <property type="entry name" value="HTH_CROC1"/>
    <property type="match status" value="1"/>
</dbReference>
<dbReference type="GO" id="GO:0003677">
    <property type="term" value="F:DNA binding"/>
    <property type="evidence" value="ECO:0007669"/>
    <property type="project" value="InterPro"/>
</dbReference>
<dbReference type="InterPro" id="IPR001387">
    <property type="entry name" value="Cro/C1-type_HTH"/>
</dbReference>
<dbReference type="Pfam" id="PF01381">
    <property type="entry name" value="HTH_3"/>
    <property type="match status" value="1"/>
</dbReference>
<dbReference type="Proteomes" id="UP000254512">
    <property type="component" value="Unassembled WGS sequence"/>
</dbReference>